<feature type="domain" description="Lipocalin/cytosolic fatty-acid binding" evidence="1">
    <location>
        <begin position="1"/>
        <end position="143"/>
    </location>
</feature>
<dbReference type="SUPFAM" id="SSF50814">
    <property type="entry name" value="Lipocalins"/>
    <property type="match status" value="1"/>
</dbReference>
<organism evidence="2 3">
    <name type="scientific">Papaver nudicaule</name>
    <name type="common">Iceland poppy</name>
    <dbReference type="NCBI Taxonomy" id="74823"/>
    <lineage>
        <taxon>Eukaryota</taxon>
        <taxon>Viridiplantae</taxon>
        <taxon>Streptophyta</taxon>
        <taxon>Embryophyta</taxon>
        <taxon>Tracheophyta</taxon>
        <taxon>Spermatophyta</taxon>
        <taxon>Magnoliopsida</taxon>
        <taxon>Ranunculales</taxon>
        <taxon>Papaveraceae</taxon>
        <taxon>Papaveroideae</taxon>
        <taxon>Papaver</taxon>
    </lineage>
</organism>
<gene>
    <name evidence="2" type="ORF">MKW94_021282</name>
</gene>
<dbReference type="PANTHER" id="PTHR10612:SF34">
    <property type="entry name" value="APOLIPOPROTEIN D"/>
    <property type="match status" value="1"/>
</dbReference>
<comment type="caution">
    <text evidence="2">The sequence shown here is derived from an EMBL/GenBank/DDBJ whole genome shotgun (WGS) entry which is preliminary data.</text>
</comment>
<dbReference type="InterPro" id="IPR047202">
    <property type="entry name" value="Lipocalin_Blc-like_dom"/>
</dbReference>
<evidence type="ECO:0000313" key="2">
    <source>
        <dbReference type="EMBL" id="MCL7046540.1"/>
    </source>
</evidence>
<dbReference type="Gene3D" id="2.40.128.20">
    <property type="match status" value="1"/>
</dbReference>
<reference evidence="2" key="1">
    <citation type="submission" date="2022-03" db="EMBL/GenBank/DDBJ databases">
        <title>A functionally conserved STORR gene fusion in Papaver species that diverged 16.8 million years ago.</title>
        <authorList>
            <person name="Catania T."/>
        </authorList>
    </citation>
    <scope>NUCLEOTIDE SEQUENCE</scope>
    <source>
        <strain evidence="2">S-191538</strain>
    </source>
</reference>
<dbReference type="GO" id="GO:0005737">
    <property type="term" value="C:cytoplasm"/>
    <property type="evidence" value="ECO:0007669"/>
    <property type="project" value="TreeGrafter"/>
</dbReference>
<sequence>MGRWYEIASFPSRFQPKNGVKTRATYTLQEDGKTVTVLNETWNDGKRGFIQGTAYKADPNSNEAKLKVKFWVPPFLPIIPVVGDYWVLSIDEDCQYALIGQPSRNYLWILCRNPHMDEEIYNGLLEKATSEGYDVKKLHKTPQTDFINHFPKIDLIQHIPLVSLGPSSSSFGGVSVCAPGLA</sequence>
<dbReference type="Proteomes" id="UP001177140">
    <property type="component" value="Unassembled WGS sequence"/>
</dbReference>
<dbReference type="Pfam" id="PF08212">
    <property type="entry name" value="Lipocalin_2"/>
    <property type="match status" value="1"/>
</dbReference>
<dbReference type="InterPro" id="IPR012674">
    <property type="entry name" value="Calycin"/>
</dbReference>
<dbReference type="GO" id="GO:0006629">
    <property type="term" value="P:lipid metabolic process"/>
    <property type="evidence" value="ECO:0007669"/>
    <property type="project" value="TreeGrafter"/>
</dbReference>
<accession>A0AA41VSM2</accession>
<evidence type="ECO:0000259" key="1">
    <source>
        <dbReference type="Pfam" id="PF08212"/>
    </source>
</evidence>
<evidence type="ECO:0000313" key="3">
    <source>
        <dbReference type="Proteomes" id="UP001177140"/>
    </source>
</evidence>
<protein>
    <recommendedName>
        <fullName evidence="1">Lipocalin/cytosolic fatty-acid binding domain-containing protein</fullName>
    </recommendedName>
</protein>
<dbReference type="PANTHER" id="PTHR10612">
    <property type="entry name" value="APOLIPOPROTEIN D"/>
    <property type="match status" value="1"/>
</dbReference>
<proteinExistence type="predicted"/>
<dbReference type="AlphaFoldDB" id="A0AA41VSM2"/>
<dbReference type="InterPro" id="IPR000566">
    <property type="entry name" value="Lipocln_cytosolic_FA-bd_dom"/>
</dbReference>
<dbReference type="EMBL" id="JAJJMA010282350">
    <property type="protein sequence ID" value="MCL7046540.1"/>
    <property type="molecule type" value="Genomic_DNA"/>
</dbReference>
<name>A0AA41VSM2_PAPNU</name>
<keyword evidence="3" id="KW-1185">Reference proteome</keyword>
<dbReference type="CDD" id="cd19438">
    <property type="entry name" value="lipocalin_Blc-like"/>
    <property type="match status" value="1"/>
</dbReference>
<dbReference type="GO" id="GO:0000302">
    <property type="term" value="P:response to reactive oxygen species"/>
    <property type="evidence" value="ECO:0007669"/>
    <property type="project" value="TreeGrafter"/>
</dbReference>